<gene>
    <name evidence="2" type="ORF">GRF29_164g913866</name>
</gene>
<evidence type="ECO:0000313" key="3">
    <source>
        <dbReference type="Proteomes" id="UP001280581"/>
    </source>
</evidence>
<protein>
    <submittedName>
        <fullName evidence="2">Uncharacterized protein</fullName>
    </submittedName>
</protein>
<accession>A0AAN6RE34</accession>
<evidence type="ECO:0000313" key="2">
    <source>
        <dbReference type="EMBL" id="KAK3201860.1"/>
    </source>
</evidence>
<keyword evidence="1" id="KW-0732">Signal</keyword>
<name>A0AAN6RE34_9PLEO</name>
<sequence>MQFTIASIATLFAAIAAASPAVLQERQAPSVTATFYRSVGCNRGPTDVITPPSPDVLVQDTAPCHNITIPETVGCTELTASTLTRQIRVYDQPNCPEVGNTHFWTYPEGSNNKFNQNVKSYRFL</sequence>
<keyword evidence="3" id="KW-1185">Reference proteome</keyword>
<reference evidence="2 3" key="1">
    <citation type="submission" date="2021-02" db="EMBL/GenBank/DDBJ databases">
        <title>Genome assembly of Pseudopithomyces chartarum.</title>
        <authorList>
            <person name="Jauregui R."/>
            <person name="Singh J."/>
            <person name="Voisey C."/>
        </authorList>
    </citation>
    <scope>NUCLEOTIDE SEQUENCE [LARGE SCALE GENOMIC DNA]</scope>
    <source>
        <strain evidence="2 3">AGR01</strain>
    </source>
</reference>
<evidence type="ECO:0000256" key="1">
    <source>
        <dbReference type="SAM" id="SignalP"/>
    </source>
</evidence>
<organism evidence="2 3">
    <name type="scientific">Pseudopithomyces chartarum</name>
    <dbReference type="NCBI Taxonomy" id="1892770"/>
    <lineage>
        <taxon>Eukaryota</taxon>
        <taxon>Fungi</taxon>
        <taxon>Dikarya</taxon>
        <taxon>Ascomycota</taxon>
        <taxon>Pezizomycotina</taxon>
        <taxon>Dothideomycetes</taxon>
        <taxon>Pleosporomycetidae</taxon>
        <taxon>Pleosporales</taxon>
        <taxon>Massarineae</taxon>
        <taxon>Didymosphaeriaceae</taxon>
        <taxon>Pseudopithomyces</taxon>
    </lineage>
</organism>
<dbReference type="EMBL" id="WVTA01000015">
    <property type="protein sequence ID" value="KAK3201860.1"/>
    <property type="molecule type" value="Genomic_DNA"/>
</dbReference>
<proteinExistence type="predicted"/>
<dbReference type="AlphaFoldDB" id="A0AAN6RE34"/>
<dbReference type="Proteomes" id="UP001280581">
    <property type="component" value="Unassembled WGS sequence"/>
</dbReference>
<comment type="caution">
    <text evidence="2">The sequence shown here is derived from an EMBL/GenBank/DDBJ whole genome shotgun (WGS) entry which is preliminary data.</text>
</comment>
<feature type="signal peptide" evidence="1">
    <location>
        <begin position="1"/>
        <end position="18"/>
    </location>
</feature>
<feature type="chain" id="PRO_5042984337" evidence="1">
    <location>
        <begin position="19"/>
        <end position="124"/>
    </location>
</feature>